<evidence type="ECO:0000313" key="3">
    <source>
        <dbReference type="Proteomes" id="UP000237000"/>
    </source>
</evidence>
<dbReference type="Proteomes" id="UP000237000">
    <property type="component" value="Unassembled WGS sequence"/>
</dbReference>
<organism evidence="2 3">
    <name type="scientific">Trema orientale</name>
    <name type="common">Charcoal tree</name>
    <name type="synonym">Celtis orientalis</name>
    <dbReference type="NCBI Taxonomy" id="63057"/>
    <lineage>
        <taxon>Eukaryota</taxon>
        <taxon>Viridiplantae</taxon>
        <taxon>Streptophyta</taxon>
        <taxon>Embryophyta</taxon>
        <taxon>Tracheophyta</taxon>
        <taxon>Spermatophyta</taxon>
        <taxon>Magnoliopsida</taxon>
        <taxon>eudicotyledons</taxon>
        <taxon>Gunneridae</taxon>
        <taxon>Pentapetalae</taxon>
        <taxon>rosids</taxon>
        <taxon>fabids</taxon>
        <taxon>Rosales</taxon>
        <taxon>Cannabaceae</taxon>
        <taxon>Trema</taxon>
    </lineage>
</organism>
<proteinExistence type="predicted"/>
<feature type="non-terminal residue" evidence="2">
    <location>
        <position position="1"/>
    </location>
</feature>
<keyword evidence="3" id="KW-1185">Reference proteome</keyword>
<name>A0A2P5EIT3_TREOI</name>
<feature type="region of interest" description="Disordered" evidence="1">
    <location>
        <begin position="68"/>
        <end position="101"/>
    </location>
</feature>
<reference evidence="3" key="1">
    <citation type="submission" date="2016-06" db="EMBL/GenBank/DDBJ databases">
        <title>Parallel loss of symbiosis genes in relatives of nitrogen-fixing non-legume Parasponia.</title>
        <authorList>
            <person name="Van Velzen R."/>
            <person name="Holmer R."/>
            <person name="Bu F."/>
            <person name="Rutten L."/>
            <person name="Van Zeijl A."/>
            <person name="Liu W."/>
            <person name="Santuari L."/>
            <person name="Cao Q."/>
            <person name="Sharma T."/>
            <person name="Shen D."/>
            <person name="Roswanjaya Y."/>
            <person name="Wardhani T."/>
            <person name="Kalhor M.S."/>
            <person name="Jansen J."/>
            <person name="Van den Hoogen J."/>
            <person name="Gungor B."/>
            <person name="Hartog M."/>
            <person name="Hontelez J."/>
            <person name="Verver J."/>
            <person name="Yang W.-C."/>
            <person name="Schijlen E."/>
            <person name="Repin R."/>
            <person name="Schilthuizen M."/>
            <person name="Schranz E."/>
            <person name="Heidstra R."/>
            <person name="Miyata K."/>
            <person name="Fedorova E."/>
            <person name="Kohlen W."/>
            <person name="Bisseling T."/>
            <person name="Smit S."/>
            <person name="Geurts R."/>
        </authorList>
    </citation>
    <scope>NUCLEOTIDE SEQUENCE [LARGE SCALE GENOMIC DNA]</scope>
    <source>
        <strain evidence="3">cv. RG33-2</strain>
    </source>
</reference>
<accession>A0A2P5EIT3</accession>
<dbReference type="AlphaFoldDB" id="A0A2P5EIT3"/>
<evidence type="ECO:0000313" key="2">
    <source>
        <dbReference type="EMBL" id="PON85451.1"/>
    </source>
</evidence>
<dbReference type="InParanoid" id="A0A2P5EIT3"/>
<feature type="compositionally biased region" description="Basic and acidic residues" evidence="1">
    <location>
        <begin position="83"/>
        <end position="101"/>
    </location>
</feature>
<evidence type="ECO:0000256" key="1">
    <source>
        <dbReference type="SAM" id="MobiDB-lite"/>
    </source>
</evidence>
<protein>
    <submittedName>
        <fullName evidence="2">Uncharacterized protein</fullName>
    </submittedName>
</protein>
<feature type="compositionally biased region" description="Polar residues" evidence="1">
    <location>
        <begin position="69"/>
        <end position="80"/>
    </location>
</feature>
<comment type="caution">
    <text evidence="2">The sequence shown here is derived from an EMBL/GenBank/DDBJ whole genome shotgun (WGS) entry which is preliminary data.</text>
</comment>
<dbReference type="OrthoDB" id="1107037at2759"/>
<sequence length="142" mass="15852">VCEGYGHMQAEYVNTLKKKSKAMTTTWSDEESEGSQEEDDNHVSNHIAFGVSLVSDDVCSLQKSAGCVATQSTQRSSVATSGIEKDHDTDSNSDESKLNEDSIRASYENMYSQWIRIVDQNRSLEGRISALIQYKENSENKM</sequence>
<dbReference type="EMBL" id="JXTC01000147">
    <property type="protein sequence ID" value="PON85451.1"/>
    <property type="molecule type" value="Genomic_DNA"/>
</dbReference>
<gene>
    <name evidence="2" type="ORF">TorRG33x02_187310</name>
</gene>